<evidence type="ECO:0000256" key="4">
    <source>
        <dbReference type="ARBA" id="ARBA00023004"/>
    </source>
</evidence>
<sequence>MEYEKKHLIAAKERIENLWLAGTDYDALLTDRSMKENQLIHLDLDLTNECDLKCYYCDRTPDRFDDKDRNPLTTEQRKSVIYQAYKLGAKTVEIPGAGEPSLDPSFWEILEYIHSLDMVPVIFTHGALLDDESIDRLYDLNASIFLKFTTFESKVNDKLVGVKGYTDKAKVVLDKLIAKGFNKSIPTRIAIDMVVSRRHKDEDIAETHRWCRDNNIHHYISTLIPEGMADKRTRQEEWKRSDELLNMIRNIDNQEYGLVYDMSRPMAGGYKCRQVNLGLFVNLYGEVYDCNGLGRPLGSIGEQTLEEVWNSRLAKAIRKHPQDGYCLVRERVWKGVESKGLDRKLEDIPEQWRESQQIAVFNVSD</sequence>
<dbReference type="CDD" id="cd21109">
    <property type="entry name" value="SPASM"/>
    <property type="match status" value="1"/>
</dbReference>
<dbReference type="Pfam" id="PF04055">
    <property type="entry name" value="Radical_SAM"/>
    <property type="match status" value="1"/>
</dbReference>
<evidence type="ECO:0000256" key="3">
    <source>
        <dbReference type="ARBA" id="ARBA00022723"/>
    </source>
</evidence>
<dbReference type="InterPro" id="IPR007197">
    <property type="entry name" value="rSAM"/>
</dbReference>
<dbReference type="InterPro" id="IPR058240">
    <property type="entry name" value="rSAM_sf"/>
</dbReference>
<dbReference type="CDD" id="cd01335">
    <property type="entry name" value="Radical_SAM"/>
    <property type="match status" value="1"/>
</dbReference>
<dbReference type="Pfam" id="PF13186">
    <property type="entry name" value="SPASM"/>
    <property type="match status" value="1"/>
</dbReference>
<dbReference type="InterPro" id="IPR050377">
    <property type="entry name" value="Radical_SAM_PqqE_MftC-like"/>
</dbReference>
<evidence type="ECO:0000256" key="1">
    <source>
        <dbReference type="ARBA" id="ARBA00001966"/>
    </source>
</evidence>
<reference evidence="8" key="1">
    <citation type="journal article" date="2019" name="Int. J. Syst. Evol. Microbiol.">
        <title>The Global Catalogue of Microorganisms (GCM) 10K type strain sequencing project: providing services to taxonomists for standard genome sequencing and annotation.</title>
        <authorList>
            <consortium name="The Broad Institute Genomics Platform"/>
            <consortium name="The Broad Institute Genome Sequencing Center for Infectious Disease"/>
            <person name="Wu L."/>
            <person name="Ma J."/>
        </authorList>
    </citation>
    <scope>NUCLEOTIDE SEQUENCE [LARGE SCALE GENOMIC DNA]</scope>
    <source>
        <strain evidence="8">NBRC 108723</strain>
    </source>
</reference>
<comment type="cofactor">
    <cofactor evidence="1">
        <name>[4Fe-4S] cluster</name>
        <dbReference type="ChEBI" id="CHEBI:49883"/>
    </cofactor>
</comment>
<dbReference type="PROSITE" id="PS51918">
    <property type="entry name" value="RADICAL_SAM"/>
    <property type="match status" value="1"/>
</dbReference>
<dbReference type="PANTHER" id="PTHR11228:SF34">
    <property type="entry name" value="TUNGSTEN-CONTAINING ALDEHYDE FERREDOXIN OXIDOREDUCTASE COFACTOR MODIFYING PROTEIN"/>
    <property type="match status" value="1"/>
</dbReference>
<dbReference type="SUPFAM" id="SSF102114">
    <property type="entry name" value="Radical SAM enzymes"/>
    <property type="match status" value="1"/>
</dbReference>
<evidence type="ECO:0000256" key="5">
    <source>
        <dbReference type="ARBA" id="ARBA00023014"/>
    </source>
</evidence>
<dbReference type="EMBL" id="BSPW01000067">
    <property type="protein sequence ID" value="GLT19190.1"/>
    <property type="molecule type" value="Genomic_DNA"/>
</dbReference>
<organism evidence="7 8">
    <name type="scientific">Vibrio zhanjiangensis</name>
    <dbReference type="NCBI Taxonomy" id="1046128"/>
    <lineage>
        <taxon>Bacteria</taxon>
        <taxon>Pseudomonadati</taxon>
        <taxon>Pseudomonadota</taxon>
        <taxon>Gammaproteobacteria</taxon>
        <taxon>Vibrionales</taxon>
        <taxon>Vibrionaceae</taxon>
        <taxon>Vibrio</taxon>
    </lineage>
</organism>
<dbReference type="InterPro" id="IPR023885">
    <property type="entry name" value="4Fe4S-binding_SPASM_dom"/>
</dbReference>
<evidence type="ECO:0000313" key="7">
    <source>
        <dbReference type="EMBL" id="GLT19190.1"/>
    </source>
</evidence>
<evidence type="ECO:0000259" key="6">
    <source>
        <dbReference type="PROSITE" id="PS51918"/>
    </source>
</evidence>
<gene>
    <name evidence="7" type="ORF">GCM10007938_29720</name>
</gene>
<dbReference type="SFLD" id="SFLDG01067">
    <property type="entry name" value="SPASM/twitch_domain_containing"/>
    <property type="match status" value="1"/>
</dbReference>
<keyword evidence="4" id="KW-0408">Iron</keyword>
<keyword evidence="8" id="KW-1185">Reference proteome</keyword>
<proteinExistence type="predicted"/>
<feature type="domain" description="Radical SAM core" evidence="6">
    <location>
        <begin position="36"/>
        <end position="255"/>
    </location>
</feature>
<accession>A0ABQ6F335</accession>
<dbReference type="PANTHER" id="PTHR11228">
    <property type="entry name" value="RADICAL SAM DOMAIN PROTEIN"/>
    <property type="match status" value="1"/>
</dbReference>
<keyword evidence="5" id="KW-0411">Iron-sulfur</keyword>
<dbReference type="Gene3D" id="3.20.20.70">
    <property type="entry name" value="Aldolase class I"/>
    <property type="match status" value="1"/>
</dbReference>
<dbReference type="InterPro" id="IPR013785">
    <property type="entry name" value="Aldolase_TIM"/>
</dbReference>
<comment type="caution">
    <text evidence="7">The sequence shown here is derived from an EMBL/GenBank/DDBJ whole genome shotgun (WGS) entry which is preliminary data.</text>
</comment>
<dbReference type="SFLD" id="SFLDS00029">
    <property type="entry name" value="Radical_SAM"/>
    <property type="match status" value="1"/>
</dbReference>
<keyword evidence="2" id="KW-0949">S-adenosyl-L-methionine</keyword>
<protein>
    <recommendedName>
        <fullName evidence="6">Radical SAM core domain-containing protein</fullName>
    </recommendedName>
</protein>
<name>A0ABQ6F335_9VIBR</name>
<dbReference type="RefSeq" id="WP_284193053.1">
    <property type="nucleotide sequence ID" value="NZ_BSPW01000067.1"/>
</dbReference>
<evidence type="ECO:0000313" key="8">
    <source>
        <dbReference type="Proteomes" id="UP001157138"/>
    </source>
</evidence>
<keyword evidence="3" id="KW-0479">Metal-binding</keyword>
<dbReference type="Proteomes" id="UP001157138">
    <property type="component" value="Unassembled WGS sequence"/>
</dbReference>
<evidence type="ECO:0000256" key="2">
    <source>
        <dbReference type="ARBA" id="ARBA00022691"/>
    </source>
</evidence>